<dbReference type="InterPro" id="IPR050832">
    <property type="entry name" value="Bact_Acetyltransf"/>
</dbReference>
<evidence type="ECO:0000256" key="2">
    <source>
        <dbReference type="ARBA" id="ARBA00023315"/>
    </source>
</evidence>
<evidence type="ECO:0000313" key="5">
    <source>
        <dbReference type="Proteomes" id="UP000575083"/>
    </source>
</evidence>
<dbReference type="InterPro" id="IPR016181">
    <property type="entry name" value="Acyl_CoA_acyltransferase"/>
</dbReference>
<dbReference type="InterPro" id="IPR000182">
    <property type="entry name" value="GNAT_dom"/>
</dbReference>
<keyword evidence="5" id="KW-1185">Reference proteome</keyword>
<accession>A0A7X0PDR3</accession>
<dbReference type="CDD" id="cd04301">
    <property type="entry name" value="NAT_SF"/>
    <property type="match status" value="1"/>
</dbReference>
<dbReference type="GO" id="GO:0016747">
    <property type="term" value="F:acyltransferase activity, transferring groups other than amino-acyl groups"/>
    <property type="evidence" value="ECO:0007669"/>
    <property type="project" value="InterPro"/>
</dbReference>
<proteinExistence type="predicted"/>
<dbReference type="GO" id="GO:0005840">
    <property type="term" value="C:ribosome"/>
    <property type="evidence" value="ECO:0007669"/>
    <property type="project" value="UniProtKB-KW"/>
</dbReference>
<keyword evidence="1" id="KW-0808">Transferase</keyword>
<reference evidence="4 5" key="1">
    <citation type="submission" date="2020-08" db="EMBL/GenBank/DDBJ databases">
        <title>Functional genomics of gut bacteria from endangered species of beetles.</title>
        <authorList>
            <person name="Carlos-Shanley C."/>
        </authorList>
    </citation>
    <scope>NUCLEOTIDE SEQUENCE [LARGE SCALE GENOMIC DNA]</scope>
    <source>
        <strain evidence="4 5">S00198</strain>
    </source>
</reference>
<dbReference type="Gene3D" id="3.40.630.30">
    <property type="match status" value="1"/>
</dbReference>
<comment type="caution">
    <text evidence="4">The sequence shown here is derived from an EMBL/GenBank/DDBJ whole genome shotgun (WGS) entry which is preliminary data.</text>
</comment>
<name>A0A7X0PDR3_9BURK</name>
<dbReference type="RefSeq" id="WP_184857636.1">
    <property type="nucleotide sequence ID" value="NZ_JACHLK010000004.1"/>
</dbReference>
<evidence type="ECO:0000256" key="1">
    <source>
        <dbReference type="ARBA" id="ARBA00022679"/>
    </source>
</evidence>
<organism evidence="4 5">
    <name type="scientific">Acidovorax soli</name>
    <dbReference type="NCBI Taxonomy" id="592050"/>
    <lineage>
        <taxon>Bacteria</taxon>
        <taxon>Pseudomonadati</taxon>
        <taxon>Pseudomonadota</taxon>
        <taxon>Betaproteobacteria</taxon>
        <taxon>Burkholderiales</taxon>
        <taxon>Comamonadaceae</taxon>
        <taxon>Acidovorax</taxon>
    </lineage>
</organism>
<keyword evidence="4" id="KW-0687">Ribonucleoprotein</keyword>
<sequence length="175" mass="18468">MPIRTATPDDAAAIGAIRVAAWQAAYRGAMPDAYLDALDPGANLDGLRAALGAEPPPFTLRVVDDGVEGQPVAFSIVGKPRYAVVASPASTVELWALNVHPLHWRKGAGQQLVRQALVDARAQQGVAVVELWCIHSNAAARGLYEACGFRASGAVRTTSHLTGHPLQEVAYRVAL</sequence>
<keyword evidence="4" id="KW-0689">Ribosomal protein</keyword>
<keyword evidence="2" id="KW-0012">Acyltransferase</keyword>
<dbReference type="Pfam" id="PF00583">
    <property type="entry name" value="Acetyltransf_1"/>
    <property type="match status" value="1"/>
</dbReference>
<dbReference type="PROSITE" id="PS51186">
    <property type="entry name" value="GNAT"/>
    <property type="match status" value="1"/>
</dbReference>
<feature type="domain" description="N-acetyltransferase" evidence="3">
    <location>
        <begin position="1"/>
        <end position="175"/>
    </location>
</feature>
<dbReference type="PANTHER" id="PTHR43877">
    <property type="entry name" value="AMINOALKYLPHOSPHONATE N-ACETYLTRANSFERASE-RELATED-RELATED"/>
    <property type="match status" value="1"/>
</dbReference>
<evidence type="ECO:0000259" key="3">
    <source>
        <dbReference type="PROSITE" id="PS51186"/>
    </source>
</evidence>
<dbReference type="SUPFAM" id="SSF55729">
    <property type="entry name" value="Acyl-CoA N-acyltransferases (Nat)"/>
    <property type="match status" value="1"/>
</dbReference>
<dbReference type="AlphaFoldDB" id="A0A7X0PDR3"/>
<dbReference type="EMBL" id="JACHLK010000004">
    <property type="protein sequence ID" value="MBB6560048.1"/>
    <property type="molecule type" value="Genomic_DNA"/>
</dbReference>
<dbReference type="Proteomes" id="UP000575083">
    <property type="component" value="Unassembled WGS sequence"/>
</dbReference>
<evidence type="ECO:0000313" key="4">
    <source>
        <dbReference type="EMBL" id="MBB6560048.1"/>
    </source>
</evidence>
<gene>
    <name evidence="4" type="ORF">HNP48_002720</name>
</gene>
<protein>
    <submittedName>
        <fullName evidence="4">Ribosomal protein S18 acetylase RimI-like enzyme</fullName>
    </submittedName>
</protein>